<dbReference type="Proteomes" id="UP000593566">
    <property type="component" value="Unassembled WGS sequence"/>
</dbReference>
<reference evidence="1 2" key="1">
    <citation type="journal article" date="2020" name="Genomics">
        <title>Complete, high-quality genomes from long-read metagenomic sequencing of two wolf lichen thalli reveals enigmatic genome architecture.</title>
        <authorList>
            <person name="McKenzie S.K."/>
            <person name="Walston R.F."/>
            <person name="Allen J.L."/>
        </authorList>
    </citation>
    <scope>NUCLEOTIDE SEQUENCE [LARGE SCALE GENOMIC DNA]</scope>
    <source>
        <strain evidence="1">WasteWater1</strain>
    </source>
</reference>
<protein>
    <submittedName>
        <fullName evidence="1">Uncharacterized protein</fullName>
    </submittedName>
</protein>
<gene>
    <name evidence="1" type="ORF">HO133_003881</name>
</gene>
<proteinExistence type="predicted"/>
<dbReference type="AlphaFoldDB" id="A0A8H6F9L3"/>
<dbReference type="RefSeq" id="XP_037149491.1">
    <property type="nucleotide sequence ID" value="XM_037294803.1"/>
</dbReference>
<evidence type="ECO:0000313" key="1">
    <source>
        <dbReference type="EMBL" id="KAF6220056.1"/>
    </source>
</evidence>
<sequence>MRSQWPLTWPPSGKLCLLAYAQACSQFLGHPLGHWACKAAVDNLPRGTLPSIFTTRGHTATNNYIQVPVQYTDFEPEPSCMVTINLDGHSQNDQFVFVPWDEIREMAQVILDTCVDYLNRGGFITYGVGRTLESLIHPTTYGGDNAEFPTPAGVWQPDGTVEFVAIPSIPATNEYNIPYYMTITVSAPSYRLHPEVTDYAISLAVMGDVENQFLRSRTTTIQNSLARILKGLESNQNSLIGQDHPRWWQYPVEPPTPIPVNVKYACDETLGSPSTANCEAVLYEFVQSGDVILDPASGPIIKVTGNCAIAVGANERHSTTWDMLRSVAETLIATCISSPGSGTLGGTAISQTIRSRRRSQYLGRRQTGMLQMRHARGEWWRAIKETSDNVRPGLRLSARQNES</sequence>
<name>A0A8H6F9L3_9LECA</name>
<evidence type="ECO:0000313" key="2">
    <source>
        <dbReference type="Proteomes" id="UP000593566"/>
    </source>
</evidence>
<organism evidence="1 2">
    <name type="scientific">Letharia lupina</name>
    <dbReference type="NCBI Taxonomy" id="560253"/>
    <lineage>
        <taxon>Eukaryota</taxon>
        <taxon>Fungi</taxon>
        <taxon>Dikarya</taxon>
        <taxon>Ascomycota</taxon>
        <taxon>Pezizomycotina</taxon>
        <taxon>Lecanoromycetes</taxon>
        <taxon>OSLEUM clade</taxon>
        <taxon>Lecanoromycetidae</taxon>
        <taxon>Lecanorales</taxon>
        <taxon>Lecanorineae</taxon>
        <taxon>Parmeliaceae</taxon>
        <taxon>Letharia</taxon>
    </lineage>
</organism>
<dbReference type="EMBL" id="JACCJB010000018">
    <property type="protein sequence ID" value="KAF6220056.1"/>
    <property type="molecule type" value="Genomic_DNA"/>
</dbReference>
<comment type="caution">
    <text evidence="1">The sequence shown here is derived from an EMBL/GenBank/DDBJ whole genome shotgun (WGS) entry which is preliminary data.</text>
</comment>
<accession>A0A8H6F9L3</accession>
<dbReference type="GeneID" id="59332292"/>
<keyword evidence="2" id="KW-1185">Reference proteome</keyword>